<gene>
    <name evidence="1" type="ORF">Gasu_15790</name>
</gene>
<protein>
    <submittedName>
        <fullName evidence="1">Uncharacterized protein</fullName>
    </submittedName>
</protein>
<sequence length="247" mass="28813">MLTRATVETCGFLPCQVKLCSGHRKKLFSKHIQNHKYLYCNTVMKSSFKGRETQAKPILWNKEQQHNRRAFVISIAQVLLLGLLKPGKSYAEEHNFAEIWTKRVFPKAGYNSPEALTSESVELDSDAMKDPQVKKGIENLKAYRNKVLDMCSAFQQNPQMEIQQLIREGFNVAQLRDDLNKANRVFNEETQITTDRFVRNILQDVNELESVSGLLDDKTRTRRKIENTQKWLKKLYHDFDRFLALYP</sequence>
<evidence type="ECO:0000313" key="2">
    <source>
        <dbReference type="Proteomes" id="UP000030680"/>
    </source>
</evidence>
<proteinExistence type="predicted"/>
<dbReference type="KEGG" id="gsl:Gasu_15790"/>
<dbReference type="Gramene" id="EME31074">
    <property type="protein sequence ID" value="EME31074"/>
    <property type="gene ID" value="Gasu_15790"/>
</dbReference>
<dbReference type="EMBL" id="KB454494">
    <property type="protein sequence ID" value="EME31074.1"/>
    <property type="molecule type" value="Genomic_DNA"/>
</dbReference>
<organism evidence="1 2">
    <name type="scientific">Galdieria sulphuraria</name>
    <name type="common">Red alga</name>
    <dbReference type="NCBI Taxonomy" id="130081"/>
    <lineage>
        <taxon>Eukaryota</taxon>
        <taxon>Rhodophyta</taxon>
        <taxon>Bangiophyceae</taxon>
        <taxon>Galdieriales</taxon>
        <taxon>Galdieriaceae</taxon>
        <taxon>Galdieria</taxon>
    </lineage>
</organism>
<dbReference type="OrthoDB" id="188983at2759"/>
<dbReference type="AlphaFoldDB" id="M2Y5E0"/>
<dbReference type="RefSeq" id="XP_005707594.1">
    <property type="nucleotide sequence ID" value="XM_005707537.1"/>
</dbReference>
<evidence type="ECO:0000313" key="1">
    <source>
        <dbReference type="EMBL" id="EME31074.1"/>
    </source>
</evidence>
<accession>M2Y5E0</accession>
<name>M2Y5E0_GALSU</name>
<keyword evidence="2" id="KW-1185">Reference proteome</keyword>
<dbReference type="Proteomes" id="UP000030680">
    <property type="component" value="Unassembled WGS sequence"/>
</dbReference>
<dbReference type="eggNOG" id="ENOG502S6WY">
    <property type="taxonomic scope" value="Eukaryota"/>
</dbReference>
<reference evidence="2" key="1">
    <citation type="journal article" date="2013" name="Science">
        <title>Gene transfer from bacteria and archaea facilitated evolution of an extremophilic eukaryote.</title>
        <authorList>
            <person name="Schonknecht G."/>
            <person name="Chen W.H."/>
            <person name="Ternes C.M."/>
            <person name="Barbier G.G."/>
            <person name="Shrestha R.P."/>
            <person name="Stanke M."/>
            <person name="Brautigam A."/>
            <person name="Baker B.J."/>
            <person name="Banfield J.F."/>
            <person name="Garavito R.M."/>
            <person name="Carr K."/>
            <person name="Wilkerson C."/>
            <person name="Rensing S.A."/>
            <person name="Gagneul D."/>
            <person name="Dickenson N.E."/>
            <person name="Oesterhelt C."/>
            <person name="Lercher M.J."/>
            <person name="Weber A.P."/>
        </authorList>
    </citation>
    <scope>NUCLEOTIDE SEQUENCE [LARGE SCALE GENOMIC DNA]</scope>
    <source>
        <strain evidence="2">074W</strain>
    </source>
</reference>
<dbReference type="GeneID" id="17089756"/>